<organism evidence="2 3">
    <name type="scientific">Cymbomonas tetramitiformis</name>
    <dbReference type="NCBI Taxonomy" id="36881"/>
    <lineage>
        <taxon>Eukaryota</taxon>
        <taxon>Viridiplantae</taxon>
        <taxon>Chlorophyta</taxon>
        <taxon>Pyramimonadophyceae</taxon>
        <taxon>Pyramimonadales</taxon>
        <taxon>Pyramimonadaceae</taxon>
        <taxon>Cymbomonas</taxon>
    </lineage>
</organism>
<evidence type="ECO:0000256" key="1">
    <source>
        <dbReference type="SAM" id="MobiDB-lite"/>
    </source>
</evidence>
<dbReference type="AlphaFoldDB" id="A0AAE0GBE7"/>
<proteinExistence type="predicted"/>
<dbReference type="EMBL" id="LGRX02007480">
    <property type="protein sequence ID" value="KAK3274933.1"/>
    <property type="molecule type" value="Genomic_DNA"/>
</dbReference>
<reference evidence="2 3" key="1">
    <citation type="journal article" date="2015" name="Genome Biol. Evol.">
        <title>Comparative Genomics of a Bacterivorous Green Alga Reveals Evolutionary Causalities and Consequences of Phago-Mixotrophic Mode of Nutrition.</title>
        <authorList>
            <person name="Burns J.A."/>
            <person name="Paasch A."/>
            <person name="Narechania A."/>
            <person name="Kim E."/>
        </authorList>
    </citation>
    <scope>NUCLEOTIDE SEQUENCE [LARGE SCALE GENOMIC DNA]</scope>
    <source>
        <strain evidence="2 3">PLY_AMNH</strain>
    </source>
</reference>
<evidence type="ECO:0000313" key="3">
    <source>
        <dbReference type="Proteomes" id="UP001190700"/>
    </source>
</evidence>
<comment type="caution">
    <text evidence="2">The sequence shown here is derived from an EMBL/GenBank/DDBJ whole genome shotgun (WGS) entry which is preliminary data.</text>
</comment>
<gene>
    <name evidence="2" type="ORF">CYMTET_16916</name>
</gene>
<name>A0AAE0GBE7_9CHLO</name>
<evidence type="ECO:0000313" key="2">
    <source>
        <dbReference type="EMBL" id="KAK3274933.1"/>
    </source>
</evidence>
<feature type="non-terminal residue" evidence="2">
    <location>
        <position position="1"/>
    </location>
</feature>
<feature type="region of interest" description="Disordered" evidence="1">
    <location>
        <begin position="29"/>
        <end position="60"/>
    </location>
</feature>
<protein>
    <submittedName>
        <fullName evidence="2">Uncharacterized protein</fullName>
    </submittedName>
</protein>
<dbReference type="Proteomes" id="UP001190700">
    <property type="component" value="Unassembled WGS sequence"/>
</dbReference>
<keyword evidence="3" id="KW-1185">Reference proteome</keyword>
<feature type="compositionally biased region" description="Polar residues" evidence="1">
    <location>
        <begin position="44"/>
        <end position="58"/>
    </location>
</feature>
<sequence>YMGSPSAAARWLVRDSTGDSAADFSFLNKAPEPEADSKPPGLSETGSCGSEAHQSPVHTSIAGLLEEPLARSILSCDFQSTSVGASALAGPSKNEAQ</sequence>
<accession>A0AAE0GBE7</accession>